<dbReference type="PIRSF" id="PIRSF004669">
    <property type="entry name" value="FliQ"/>
    <property type="match status" value="1"/>
</dbReference>
<evidence type="ECO:0000256" key="8">
    <source>
        <dbReference type="ARBA" id="ARBA00023143"/>
    </source>
</evidence>
<evidence type="ECO:0000256" key="4">
    <source>
        <dbReference type="ARBA" id="ARBA00022475"/>
    </source>
</evidence>
<evidence type="ECO:0000256" key="9">
    <source>
        <dbReference type="RuleBase" id="RU364090"/>
    </source>
</evidence>
<evidence type="ECO:0000256" key="6">
    <source>
        <dbReference type="ARBA" id="ARBA00022989"/>
    </source>
</evidence>
<proteinExistence type="inferred from homology"/>
<evidence type="ECO:0000313" key="13">
    <source>
        <dbReference type="Proteomes" id="UP000671995"/>
    </source>
</evidence>
<protein>
    <recommendedName>
        <fullName evidence="3 9">Flagellar biosynthetic protein FliQ</fullName>
    </recommendedName>
</protein>
<gene>
    <name evidence="9 10" type="primary">fliQ</name>
    <name evidence="10" type="ORF">HRI96_05725</name>
    <name evidence="11" type="ORF">HRQ91_06325</name>
</gene>
<evidence type="ECO:0000256" key="3">
    <source>
        <dbReference type="ARBA" id="ARBA00021718"/>
    </source>
</evidence>
<evidence type="ECO:0000256" key="2">
    <source>
        <dbReference type="ARBA" id="ARBA00006156"/>
    </source>
</evidence>
<evidence type="ECO:0000313" key="10">
    <source>
        <dbReference type="EMBL" id="QTQ11742.1"/>
    </source>
</evidence>
<evidence type="ECO:0000256" key="1">
    <source>
        <dbReference type="ARBA" id="ARBA00004651"/>
    </source>
</evidence>
<dbReference type="PANTHER" id="PTHR34040">
    <property type="entry name" value="FLAGELLAR BIOSYNTHETIC PROTEIN FLIQ"/>
    <property type="match status" value="1"/>
</dbReference>
<evidence type="ECO:0000256" key="5">
    <source>
        <dbReference type="ARBA" id="ARBA00022692"/>
    </source>
</evidence>
<dbReference type="GO" id="GO:0009425">
    <property type="term" value="C:bacterial-type flagellum basal body"/>
    <property type="evidence" value="ECO:0007669"/>
    <property type="project" value="UniProtKB-SubCell"/>
</dbReference>
<keyword evidence="7 9" id="KW-0472">Membrane</keyword>
<keyword evidence="10" id="KW-0282">Flagellum</keyword>
<keyword evidence="12" id="KW-1185">Reference proteome</keyword>
<keyword evidence="4 9" id="KW-1003">Cell membrane</keyword>
<dbReference type="GO" id="GO:0009306">
    <property type="term" value="P:protein secretion"/>
    <property type="evidence" value="ECO:0007669"/>
    <property type="project" value="InterPro"/>
</dbReference>
<dbReference type="KEGG" id="tpav:HRQ91_06325"/>
<keyword evidence="10" id="KW-0966">Cell projection</keyword>
<keyword evidence="8 9" id="KW-0975">Bacterial flagellum</keyword>
<dbReference type="EMBL" id="CP054142">
    <property type="protein sequence ID" value="QTQ14104.1"/>
    <property type="molecule type" value="Genomic_DNA"/>
</dbReference>
<dbReference type="GO" id="GO:0005886">
    <property type="term" value="C:plasma membrane"/>
    <property type="evidence" value="ECO:0007669"/>
    <property type="project" value="UniProtKB-SubCell"/>
</dbReference>
<dbReference type="InterPro" id="IPR002191">
    <property type="entry name" value="Bac_export_3"/>
</dbReference>
<dbReference type="EMBL" id="CP054257">
    <property type="protein sequence ID" value="QTQ11742.1"/>
    <property type="molecule type" value="Genomic_DNA"/>
</dbReference>
<dbReference type="Proteomes" id="UP000671908">
    <property type="component" value="Chromosome"/>
</dbReference>
<comment type="subcellular location">
    <subcellularLocation>
        <location evidence="1 9">Cell membrane</location>
        <topology evidence="1">Multi-pass membrane protein</topology>
    </subcellularLocation>
    <subcellularLocation>
        <location evidence="9">Bacterial flagellum basal body</location>
    </subcellularLocation>
</comment>
<dbReference type="GO" id="GO:0044780">
    <property type="term" value="P:bacterial-type flagellum assembly"/>
    <property type="evidence" value="ECO:0007669"/>
    <property type="project" value="InterPro"/>
</dbReference>
<keyword evidence="5 9" id="KW-0812">Transmembrane</keyword>
<dbReference type="AlphaFoldDB" id="A0A975ICF9"/>
<dbReference type="RefSeq" id="WP_210118537.1">
    <property type="nucleotide sequence ID" value="NZ_CP054142.1"/>
</dbReference>
<dbReference type="InterPro" id="IPR006305">
    <property type="entry name" value="FliQ"/>
</dbReference>
<dbReference type="PANTHER" id="PTHR34040:SF2">
    <property type="entry name" value="FLAGELLAR BIOSYNTHETIC PROTEIN FLIQ"/>
    <property type="match status" value="1"/>
</dbReference>
<dbReference type="Pfam" id="PF01313">
    <property type="entry name" value="Bac_export_3"/>
    <property type="match status" value="1"/>
</dbReference>
<dbReference type="PRINTS" id="PR00952">
    <property type="entry name" value="TYPE3IMQPROT"/>
</dbReference>
<accession>A0A975ICF9</accession>
<sequence>MTLGQIVSLMRGGIFRVFMLSVPVLGAALIIGLIVAIFQATTSIQEQTLTFLPKMLVILGVIALMAGWMFSSTAEYAVHLFNMIPQLAR</sequence>
<organism evidence="10 13">
    <name type="scientific">Treponema parvum</name>
    <dbReference type="NCBI Taxonomy" id="138851"/>
    <lineage>
        <taxon>Bacteria</taxon>
        <taxon>Pseudomonadati</taxon>
        <taxon>Spirochaetota</taxon>
        <taxon>Spirochaetia</taxon>
        <taxon>Spirochaetales</taxon>
        <taxon>Treponemataceae</taxon>
        <taxon>Treponema</taxon>
    </lineage>
</organism>
<keyword evidence="10" id="KW-0969">Cilium</keyword>
<comment type="function">
    <text evidence="9">Role in flagellar biosynthesis.</text>
</comment>
<dbReference type="Proteomes" id="UP000671995">
    <property type="component" value="Chromosome"/>
</dbReference>
<reference evidence="10" key="1">
    <citation type="submission" date="2020-05" db="EMBL/GenBank/DDBJ databases">
        <authorList>
            <person name="Zeng H."/>
            <person name="Chan Y.K."/>
            <person name="Watt R.M."/>
        </authorList>
    </citation>
    <scope>NUCLEOTIDE SEQUENCE</scope>
    <source>
        <strain evidence="11">ATCC 700770</strain>
        <strain evidence="10">ATCC 700773</strain>
    </source>
</reference>
<dbReference type="NCBIfam" id="TIGR01402">
    <property type="entry name" value="fliQ"/>
    <property type="match status" value="1"/>
</dbReference>
<evidence type="ECO:0000313" key="12">
    <source>
        <dbReference type="Proteomes" id="UP000671908"/>
    </source>
</evidence>
<name>A0A975ICF9_9SPIR</name>
<reference evidence="10 12" key="2">
    <citation type="journal article" date="2021" name="Microbiol. Resour. Announc.">
        <title>Complete Genome Sequences of Three Human Oral Treponema parvum Isolates.</title>
        <authorList>
            <person name="Zeng H."/>
            <person name="Watt R.M."/>
        </authorList>
    </citation>
    <scope>NUCLEOTIDE SEQUENCE</scope>
    <source>
        <strain evidence="11 12">ATCC 700770</strain>
        <strain evidence="10">ATCC 700773</strain>
    </source>
</reference>
<feature type="transmembrane region" description="Helical" evidence="9">
    <location>
        <begin position="51"/>
        <end position="70"/>
    </location>
</feature>
<comment type="similarity">
    <text evidence="2 9">Belongs to the FliQ/MopD/SpaQ family.</text>
</comment>
<feature type="transmembrane region" description="Helical" evidence="9">
    <location>
        <begin position="17"/>
        <end position="39"/>
    </location>
</feature>
<evidence type="ECO:0000256" key="7">
    <source>
        <dbReference type="ARBA" id="ARBA00023136"/>
    </source>
</evidence>
<keyword evidence="6 9" id="KW-1133">Transmembrane helix</keyword>
<evidence type="ECO:0000313" key="11">
    <source>
        <dbReference type="EMBL" id="QTQ14104.1"/>
    </source>
</evidence>